<dbReference type="PATRIC" id="fig|1716141.3.peg.7664"/>
<dbReference type="AlphaFoldDB" id="A0A177HFN2"/>
<comment type="similarity">
    <text evidence="7">Belongs to the binding-protein-dependent transport system permease family.</text>
</comment>
<feature type="transmembrane region" description="Helical" evidence="7">
    <location>
        <begin position="122"/>
        <end position="145"/>
    </location>
</feature>
<evidence type="ECO:0000256" key="6">
    <source>
        <dbReference type="ARBA" id="ARBA00023136"/>
    </source>
</evidence>
<evidence type="ECO:0000259" key="8">
    <source>
        <dbReference type="PROSITE" id="PS50928"/>
    </source>
</evidence>
<keyword evidence="2 7" id="KW-0813">Transport</keyword>
<dbReference type="Proteomes" id="UP000077381">
    <property type="component" value="Unassembled WGS sequence"/>
</dbReference>
<organism evidence="9 10">
    <name type="scientific">Streptomyces jeddahensis</name>
    <dbReference type="NCBI Taxonomy" id="1716141"/>
    <lineage>
        <taxon>Bacteria</taxon>
        <taxon>Bacillati</taxon>
        <taxon>Actinomycetota</taxon>
        <taxon>Actinomycetes</taxon>
        <taxon>Kitasatosporales</taxon>
        <taxon>Streptomycetaceae</taxon>
        <taxon>Streptomyces</taxon>
    </lineage>
</organism>
<keyword evidence="3" id="KW-1003">Cell membrane</keyword>
<dbReference type="STRING" id="1716141.STSP_72320"/>
<proteinExistence type="inferred from homology"/>
<dbReference type="PROSITE" id="PS50928">
    <property type="entry name" value="ABC_TM1"/>
    <property type="match status" value="1"/>
</dbReference>
<dbReference type="GO" id="GO:0055085">
    <property type="term" value="P:transmembrane transport"/>
    <property type="evidence" value="ECO:0007669"/>
    <property type="project" value="InterPro"/>
</dbReference>
<dbReference type="EMBL" id="LOHS01000200">
    <property type="protein sequence ID" value="OAH09380.1"/>
    <property type="molecule type" value="Genomic_DNA"/>
</dbReference>
<evidence type="ECO:0000256" key="3">
    <source>
        <dbReference type="ARBA" id="ARBA00022475"/>
    </source>
</evidence>
<feature type="transmembrane region" description="Helical" evidence="7">
    <location>
        <begin position="67"/>
        <end position="88"/>
    </location>
</feature>
<evidence type="ECO:0000256" key="1">
    <source>
        <dbReference type="ARBA" id="ARBA00004651"/>
    </source>
</evidence>
<comment type="caution">
    <text evidence="9">The sequence shown here is derived from an EMBL/GenBank/DDBJ whole genome shotgun (WGS) entry which is preliminary data.</text>
</comment>
<keyword evidence="5 7" id="KW-1133">Transmembrane helix</keyword>
<sequence>MNRARTALLTAAGTLLLLAAMEAAGRLGVLGESWPPLSQVVAALGDPVTRDLLGRALAATATAAGTGFAAGALAALAVAVTGVLLPVLKAGLDRLAAVVHAVPLIALGPLLITTVGREGTPSVIAALAAGFAVFVAATSGLGAASEAHRDVFRALGASRRSTLVRLQLPAAVPLLLDGLALAAPAAVLGAVVGDWFGAPRGLGVLLVSSMQNFQTELMWSAALSAAAISLLAYAALAGLRTAAARRFA</sequence>
<feature type="transmembrane region" description="Helical" evidence="7">
    <location>
        <begin position="95"/>
        <end position="116"/>
    </location>
</feature>
<dbReference type="Pfam" id="PF00528">
    <property type="entry name" value="BPD_transp_1"/>
    <property type="match status" value="1"/>
</dbReference>
<evidence type="ECO:0000313" key="10">
    <source>
        <dbReference type="Proteomes" id="UP000077381"/>
    </source>
</evidence>
<keyword evidence="10" id="KW-1185">Reference proteome</keyword>
<dbReference type="PANTHER" id="PTHR30151:SF20">
    <property type="entry name" value="ABC TRANSPORTER PERMEASE PROTEIN HI_0355-RELATED"/>
    <property type="match status" value="1"/>
</dbReference>
<comment type="subcellular location">
    <subcellularLocation>
        <location evidence="1 7">Cell membrane</location>
        <topology evidence="1 7">Multi-pass membrane protein</topology>
    </subcellularLocation>
</comment>
<reference evidence="9 10" key="1">
    <citation type="submission" date="2015-12" db="EMBL/GenBank/DDBJ databases">
        <title>Genome sequence of Streptomyces sp. G25.</title>
        <authorList>
            <person name="Poehlein A."/>
            <person name="Roettig A."/>
            <person name="Hiessl S."/>
            <person name="Hauschild P."/>
            <person name="Schauer J."/>
            <person name="Madkour M.H."/>
            <person name="Al-Ansari A.M."/>
            <person name="Almakishah N.H."/>
            <person name="Steinbuechel A."/>
            <person name="Daniel R."/>
        </authorList>
    </citation>
    <scope>NUCLEOTIDE SEQUENCE [LARGE SCALE GENOMIC DNA]</scope>
    <source>
        <strain evidence="10">G25(2015)</strain>
    </source>
</reference>
<accession>A0A177HFN2</accession>
<gene>
    <name evidence="9" type="primary">ssuC_6</name>
    <name evidence="9" type="ORF">STSP_72320</name>
</gene>
<evidence type="ECO:0000256" key="7">
    <source>
        <dbReference type="RuleBase" id="RU363032"/>
    </source>
</evidence>
<dbReference type="InterPro" id="IPR035906">
    <property type="entry name" value="MetI-like_sf"/>
</dbReference>
<dbReference type="Gene3D" id="1.10.3720.10">
    <property type="entry name" value="MetI-like"/>
    <property type="match status" value="1"/>
</dbReference>
<evidence type="ECO:0000256" key="2">
    <source>
        <dbReference type="ARBA" id="ARBA00022448"/>
    </source>
</evidence>
<dbReference type="GO" id="GO:0005886">
    <property type="term" value="C:plasma membrane"/>
    <property type="evidence" value="ECO:0007669"/>
    <property type="project" value="UniProtKB-SubCell"/>
</dbReference>
<evidence type="ECO:0000256" key="5">
    <source>
        <dbReference type="ARBA" id="ARBA00022989"/>
    </source>
</evidence>
<dbReference type="InterPro" id="IPR000515">
    <property type="entry name" value="MetI-like"/>
</dbReference>
<feature type="domain" description="ABC transmembrane type-1" evidence="8">
    <location>
        <begin position="53"/>
        <end position="240"/>
    </location>
</feature>
<name>A0A177HFN2_9ACTN</name>
<keyword evidence="6 7" id="KW-0472">Membrane</keyword>
<keyword evidence="4 7" id="KW-0812">Transmembrane</keyword>
<feature type="transmembrane region" description="Helical" evidence="7">
    <location>
        <begin position="217"/>
        <end position="239"/>
    </location>
</feature>
<dbReference type="PANTHER" id="PTHR30151">
    <property type="entry name" value="ALKANE SULFONATE ABC TRANSPORTER-RELATED, MEMBRANE SUBUNIT"/>
    <property type="match status" value="1"/>
</dbReference>
<evidence type="ECO:0000313" key="9">
    <source>
        <dbReference type="EMBL" id="OAH09380.1"/>
    </source>
</evidence>
<dbReference type="RefSeq" id="WP_067285254.1">
    <property type="nucleotide sequence ID" value="NZ_LOHS01000200.1"/>
</dbReference>
<dbReference type="SUPFAM" id="SSF161098">
    <property type="entry name" value="MetI-like"/>
    <property type="match status" value="1"/>
</dbReference>
<evidence type="ECO:0000256" key="4">
    <source>
        <dbReference type="ARBA" id="ARBA00022692"/>
    </source>
</evidence>
<protein>
    <submittedName>
        <fullName evidence="9">Putative aliphatic sulfonates transport permease protein SsuC</fullName>
    </submittedName>
</protein>
<feature type="transmembrane region" description="Helical" evidence="7">
    <location>
        <begin position="166"/>
        <end position="197"/>
    </location>
</feature>